<feature type="compositionally biased region" description="Basic and acidic residues" evidence="1">
    <location>
        <begin position="373"/>
        <end position="384"/>
    </location>
</feature>
<dbReference type="InParanoid" id="A0A1V9XDX4"/>
<feature type="compositionally biased region" description="Basic and acidic residues" evidence="1">
    <location>
        <begin position="84"/>
        <end position="96"/>
    </location>
</feature>
<feature type="compositionally biased region" description="Basic and acidic residues" evidence="1">
    <location>
        <begin position="141"/>
        <end position="174"/>
    </location>
</feature>
<reference evidence="2 3" key="1">
    <citation type="journal article" date="2017" name="Gigascience">
        <title>Draft genome of the honey bee ectoparasitic mite, Tropilaelaps mercedesae, is shaped by the parasitic life history.</title>
        <authorList>
            <person name="Dong X."/>
            <person name="Armstrong S.D."/>
            <person name="Xia D."/>
            <person name="Makepeace B.L."/>
            <person name="Darby A.C."/>
            <person name="Kadowaki T."/>
        </authorList>
    </citation>
    <scope>NUCLEOTIDE SEQUENCE [LARGE SCALE GENOMIC DNA]</scope>
    <source>
        <strain evidence="2">Wuxi-XJTLU</strain>
    </source>
</reference>
<dbReference type="InterPro" id="IPR026756">
    <property type="entry name" value="NuSAP"/>
</dbReference>
<organism evidence="2 3">
    <name type="scientific">Tropilaelaps mercedesae</name>
    <dbReference type="NCBI Taxonomy" id="418985"/>
    <lineage>
        <taxon>Eukaryota</taxon>
        <taxon>Metazoa</taxon>
        <taxon>Ecdysozoa</taxon>
        <taxon>Arthropoda</taxon>
        <taxon>Chelicerata</taxon>
        <taxon>Arachnida</taxon>
        <taxon>Acari</taxon>
        <taxon>Parasitiformes</taxon>
        <taxon>Mesostigmata</taxon>
        <taxon>Gamasina</taxon>
        <taxon>Dermanyssoidea</taxon>
        <taxon>Laelapidae</taxon>
        <taxon>Tropilaelaps</taxon>
    </lineage>
</organism>
<feature type="region of interest" description="Disordered" evidence="1">
    <location>
        <begin position="370"/>
        <end position="436"/>
    </location>
</feature>
<proteinExistence type="predicted"/>
<feature type="compositionally biased region" description="Basic residues" evidence="1">
    <location>
        <begin position="105"/>
        <end position="116"/>
    </location>
</feature>
<protein>
    <submittedName>
        <fullName evidence="2">Uncharacterized protein</fullName>
    </submittedName>
</protein>
<dbReference type="AlphaFoldDB" id="A0A1V9XDX4"/>
<dbReference type="Proteomes" id="UP000192247">
    <property type="component" value="Unassembled WGS sequence"/>
</dbReference>
<name>A0A1V9XDX4_9ACAR</name>
<feature type="compositionally biased region" description="Polar residues" evidence="1">
    <location>
        <begin position="281"/>
        <end position="294"/>
    </location>
</feature>
<comment type="caution">
    <text evidence="2">The sequence shown here is derived from an EMBL/GenBank/DDBJ whole genome shotgun (WGS) entry which is preliminary data.</text>
</comment>
<keyword evidence="3" id="KW-1185">Reference proteome</keyword>
<feature type="compositionally biased region" description="Basic residues" evidence="1">
    <location>
        <begin position="185"/>
        <end position="196"/>
    </location>
</feature>
<accession>A0A1V9XDX4</accession>
<evidence type="ECO:0000256" key="1">
    <source>
        <dbReference type="SAM" id="MobiDB-lite"/>
    </source>
</evidence>
<dbReference type="GO" id="GO:0040001">
    <property type="term" value="P:establishment of mitotic spindle localization"/>
    <property type="evidence" value="ECO:0007669"/>
    <property type="project" value="InterPro"/>
</dbReference>
<dbReference type="Pfam" id="PF16006">
    <property type="entry name" value="NUSAP"/>
    <property type="match status" value="1"/>
</dbReference>
<dbReference type="GO" id="GO:0005874">
    <property type="term" value="C:microtubule"/>
    <property type="evidence" value="ECO:0007669"/>
    <property type="project" value="InterPro"/>
</dbReference>
<sequence length="536" mass="60139">MEALMVSDLKRLCSERGLNPGKLRKQQIIELLKSDGLEDLPTEVVVRDTPRKSILTPSRSRRSTIAAAEGNQPETPRSLRRKTKTEAAELNKENAAGKDSATPQRRGKKTTRGRKRNTGEDASEVEEQSSIFADMTCGGTDEEKSTPEQGRRPSEKRNKVAEKIEPTSDEHSAAEETLQEEGSRRSSRRVSAKNRRSLMETFNLDGGHTDDKQGPSPAKKITPDITDELKKANELANGSKQIVMENMSEKTKQRPTNIRSMATAENAERHEQPGGAENDGENQYATFTTSTDASAEQAPEADEARNDRSDYVTASEEELAKMTDGSSAYDISTRLRRKTWTLNTTEPFNFALDQHPSPGASRRGSFMVEEGDQVERETPPKEQSPHASLTLRENTFVVETPLSARAASKENNEPSRTPFRASKTPNFKKLHEKERARMESIVDHASRKRERMRNLLKTTREIRDRGNRARESTAPLKTPLKTPVNVIKTHVTPSSSTKKIFNDKVRSNRRFDLLMKARGINIDEDFNQADNPDELN</sequence>
<dbReference type="OrthoDB" id="6500600at2759"/>
<dbReference type="GO" id="GO:0005819">
    <property type="term" value="C:spindle"/>
    <property type="evidence" value="ECO:0007669"/>
    <property type="project" value="InterPro"/>
</dbReference>
<evidence type="ECO:0000313" key="2">
    <source>
        <dbReference type="EMBL" id="OQR71760.1"/>
    </source>
</evidence>
<feature type="region of interest" description="Disordered" evidence="1">
    <location>
        <begin position="51"/>
        <end position="325"/>
    </location>
</feature>
<dbReference type="GO" id="GO:0000281">
    <property type="term" value="P:mitotic cytokinesis"/>
    <property type="evidence" value="ECO:0007669"/>
    <property type="project" value="InterPro"/>
</dbReference>
<gene>
    <name evidence="2" type="ORF">BIW11_10795</name>
</gene>
<evidence type="ECO:0000313" key="3">
    <source>
        <dbReference type="Proteomes" id="UP000192247"/>
    </source>
</evidence>
<dbReference type="EMBL" id="MNPL01013637">
    <property type="protein sequence ID" value="OQR71760.1"/>
    <property type="molecule type" value="Genomic_DNA"/>
</dbReference>